<dbReference type="InParanoid" id="F4REH3"/>
<dbReference type="EMBL" id="GL883098">
    <property type="protein sequence ID" value="EGG09091.1"/>
    <property type="molecule type" value="Genomic_DNA"/>
</dbReference>
<gene>
    <name evidence="1" type="ORF">MELLADRAFT_77190</name>
</gene>
<dbReference type="RefSeq" id="XP_007407451.1">
    <property type="nucleotide sequence ID" value="XM_007407389.1"/>
</dbReference>
<accession>F4REH3</accession>
<name>F4REH3_MELLP</name>
<dbReference type="HOGENOM" id="CLU_1875878_0_0_1"/>
<dbReference type="AlphaFoldDB" id="F4REH3"/>
<dbReference type="KEGG" id="mlr:MELLADRAFT_77190"/>
<organism evidence="2">
    <name type="scientific">Melampsora larici-populina (strain 98AG31 / pathotype 3-4-7)</name>
    <name type="common">Poplar leaf rust fungus</name>
    <dbReference type="NCBI Taxonomy" id="747676"/>
    <lineage>
        <taxon>Eukaryota</taxon>
        <taxon>Fungi</taxon>
        <taxon>Dikarya</taxon>
        <taxon>Basidiomycota</taxon>
        <taxon>Pucciniomycotina</taxon>
        <taxon>Pucciniomycetes</taxon>
        <taxon>Pucciniales</taxon>
        <taxon>Melampsoraceae</taxon>
        <taxon>Melampsora</taxon>
    </lineage>
</organism>
<keyword evidence="2" id="KW-1185">Reference proteome</keyword>
<reference evidence="2" key="1">
    <citation type="journal article" date="2011" name="Proc. Natl. Acad. Sci. U.S.A.">
        <title>Obligate biotrophy features unraveled by the genomic analysis of rust fungi.</title>
        <authorList>
            <person name="Duplessis S."/>
            <person name="Cuomo C.A."/>
            <person name="Lin Y.-C."/>
            <person name="Aerts A."/>
            <person name="Tisserant E."/>
            <person name="Veneault-Fourrey C."/>
            <person name="Joly D.L."/>
            <person name="Hacquard S."/>
            <person name="Amselem J."/>
            <person name="Cantarel B.L."/>
            <person name="Chiu R."/>
            <person name="Coutinho P.M."/>
            <person name="Feau N."/>
            <person name="Field M."/>
            <person name="Frey P."/>
            <person name="Gelhaye E."/>
            <person name="Goldberg J."/>
            <person name="Grabherr M.G."/>
            <person name="Kodira C.D."/>
            <person name="Kohler A."/>
            <person name="Kuees U."/>
            <person name="Lindquist E.A."/>
            <person name="Lucas S.M."/>
            <person name="Mago R."/>
            <person name="Mauceli E."/>
            <person name="Morin E."/>
            <person name="Murat C."/>
            <person name="Pangilinan J.L."/>
            <person name="Park R."/>
            <person name="Pearson M."/>
            <person name="Quesneville H."/>
            <person name="Rouhier N."/>
            <person name="Sakthikumar S."/>
            <person name="Salamov A.A."/>
            <person name="Schmutz J."/>
            <person name="Selles B."/>
            <person name="Shapiro H."/>
            <person name="Tanguay P."/>
            <person name="Tuskan G.A."/>
            <person name="Henrissat B."/>
            <person name="Van de Peer Y."/>
            <person name="Rouze P."/>
            <person name="Ellis J.G."/>
            <person name="Dodds P.N."/>
            <person name="Schein J.E."/>
            <person name="Zhong S."/>
            <person name="Hamelin R.C."/>
            <person name="Grigoriev I.V."/>
            <person name="Szabo L.J."/>
            <person name="Martin F."/>
        </authorList>
    </citation>
    <scope>NUCLEOTIDE SEQUENCE [LARGE SCALE GENOMIC DNA]</scope>
    <source>
        <strain evidence="2">98AG31 / pathotype 3-4-7</strain>
    </source>
</reference>
<proteinExistence type="predicted"/>
<evidence type="ECO:0000313" key="1">
    <source>
        <dbReference type="EMBL" id="EGG09091.1"/>
    </source>
</evidence>
<dbReference type="Proteomes" id="UP000001072">
    <property type="component" value="Unassembled WGS sequence"/>
</dbReference>
<evidence type="ECO:0000313" key="2">
    <source>
        <dbReference type="Proteomes" id="UP000001072"/>
    </source>
</evidence>
<sequence length="136" mass="15342">MSNPQLQITDASVVPAVEVEGHMNSLFEKPSIHQTGEEAPATCSQQNPLYRIGTANRIQFDKRHEMFVQVKFKIHAEKEVEVNQATSMKVASRTRRGAATTARYNLIESKMFNQGNVLELVKCLFGKSLKDFKGWT</sequence>
<protein>
    <submittedName>
        <fullName evidence="1">Uncharacterized protein</fullName>
    </submittedName>
</protein>
<dbReference type="VEuPathDB" id="FungiDB:MELLADRAFT_77190"/>
<dbReference type="GeneID" id="18932906"/>